<dbReference type="GO" id="GO:0008865">
    <property type="term" value="F:fructokinase activity"/>
    <property type="evidence" value="ECO:0007669"/>
    <property type="project" value="UniProtKB-ARBA"/>
</dbReference>
<keyword evidence="3" id="KW-0547">Nucleotide-binding</keyword>
<dbReference type="InterPro" id="IPR002139">
    <property type="entry name" value="Ribo/fructo_kinase"/>
</dbReference>
<sequence length="323" mass="34599">MSMDVICLGELLIDFVSTAKNVSLIHSPGFVKAPGGAPANVAVGVVKLGGSAGFIGKVGQDPFGHYLKQVLDQLNVDTSYLAFDEFARTTLSFVAQNPEGDRDCMFYRNPGADMQLTPADITEDYIRSGTIFHYGSISFGSPSSREATIRALEIARASGLYISYDPNLRMDLWKDHEVAKRDINAGFQYADLVKISEEEYEFITGCRSVEECGSYILGQGAKLVIVTMGKDGCYFTNGNASGYADGFPANVVETTGAGDAFVAAMLSQIGKLIRSGESKKIESESELRGMLRFANAAGSIATTGFGAIPSLPTLKEVEELLGL</sequence>
<feature type="domain" description="Carbohydrate kinase PfkB" evidence="6">
    <location>
        <begin position="4"/>
        <end position="313"/>
    </location>
</feature>
<dbReference type="Proteomes" id="UP000256869">
    <property type="component" value="Unassembled WGS sequence"/>
</dbReference>
<name>A0A3D9IYL1_9BACL</name>
<comment type="caution">
    <text evidence="7">The sequence shown here is derived from an EMBL/GenBank/DDBJ whole genome shotgun (WGS) entry which is preliminary data.</text>
</comment>
<keyword evidence="4 7" id="KW-0418">Kinase</keyword>
<dbReference type="InterPro" id="IPR029056">
    <property type="entry name" value="Ribokinase-like"/>
</dbReference>
<evidence type="ECO:0000259" key="6">
    <source>
        <dbReference type="Pfam" id="PF00294"/>
    </source>
</evidence>
<dbReference type="OrthoDB" id="9813569at2"/>
<dbReference type="PRINTS" id="PR00990">
    <property type="entry name" value="RIBOKINASE"/>
</dbReference>
<dbReference type="Pfam" id="PF00294">
    <property type="entry name" value="PfkB"/>
    <property type="match status" value="1"/>
</dbReference>
<accession>A0A3D9IYL1</accession>
<dbReference type="PANTHER" id="PTHR43085">
    <property type="entry name" value="HEXOKINASE FAMILY MEMBER"/>
    <property type="match status" value="1"/>
</dbReference>
<evidence type="ECO:0000256" key="2">
    <source>
        <dbReference type="ARBA" id="ARBA00022679"/>
    </source>
</evidence>
<dbReference type="PANTHER" id="PTHR43085:SF1">
    <property type="entry name" value="PSEUDOURIDINE KINASE-RELATED"/>
    <property type="match status" value="1"/>
</dbReference>
<organism evidence="7 8">
    <name type="scientific">Cohnella lupini</name>
    <dbReference type="NCBI Taxonomy" id="1294267"/>
    <lineage>
        <taxon>Bacteria</taxon>
        <taxon>Bacillati</taxon>
        <taxon>Bacillota</taxon>
        <taxon>Bacilli</taxon>
        <taxon>Bacillales</taxon>
        <taxon>Paenibacillaceae</taxon>
        <taxon>Cohnella</taxon>
    </lineage>
</organism>
<protein>
    <submittedName>
        <fullName evidence="7">Fructokinase</fullName>
    </submittedName>
</protein>
<dbReference type="InterPro" id="IPR011611">
    <property type="entry name" value="PfkB_dom"/>
</dbReference>
<gene>
    <name evidence="7" type="ORF">DFP95_101664</name>
</gene>
<keyword evidence="2" id="KW-0808">Transferase</keyword>
<comment type="similarity">
    <text evidence="1">Belongs to the carbohydrate kinase PfkB family.</text>
</comment>
<dbReference type="Gene3D" id="3.40.1190.20">
    <property type="match status" value="1"/>
</dbReference>
<dbReference type="EMBL" id="QRDY01000001">
    <property type="protein sequence ID" value="RED66166.1"/>
    <property type="molecule type" value="Genomic_DNA"/>
</dbReference>
<evidence type="ECO:0000313" key="7">
    <source>
        <dbReference type="EMBL" id="RED66166.1"/>
    </source>
</evidence>
<evidence type="ECO:0000256" key="1">
    <source>
        <dbReference type="ARBA" id="ARBA00010688"/>
    </source>
</evidence>
<evidence type="ECO:0000256" key="5">
    <source>
        <dbReference type="ARBA" id="ARBA00022840"/>
    </source>
</evidence>
<dbReference type="AlphaFoldDB" id="A0A3D9IYL1"/>
<dbReference type="CDD" id="cd01167">
    <property type="entry name" value="bac_FRK"/>
    <property type="match status" value="1"/>
</dbReference>
<dbReference type="GO" id="GO:0005524">
    <property type="term" value="F:ATP binding"/>
    <property type="evidence" value="ECO:0007669"/>
    <property type="project" value="UniProtKB-KW"/>
</dbReference>
<proteinExistence type="inferred from homology"/>
<dbReference type="PROSITE" id="PS00583">
    <property type="entry name" value="PFKB_KINASES_1"/>
    <property type="match status" value="1"/>
</dbReference>
<evidence type="ECO:0000256" key="3">
    <source>
        <dbReference type="ARBA" id="ARBA00022741"/>
    </source>
</evidence>
<dbReference type="SUPFAM" id="SSF53613">
    <property type="entry name" value="Ribokinase-like"/>
    <property type="match status" value="1"/>
</dbReference>
<dbReference type="GO" id="GO:0006000">
    <property type="term" value="P:fructose metabolic process"/>
    <property type="evidence" value="ECO:0007669"/>
    <property type="project" value="UniProtKB-ARBA"/>
</dbReference>
<reference evidence="7 8" key="1">
    <citation type="submission" date="2018-07" db="EMBL/GenBank/DDBJ databases">
        <title>Genomic Encyclopedia of Type Strains, Phase III (KMG-III): the genomes of soil and plant-associated and newly described type strains.</title>
        <authorList>
            <person name="Whitman W."/>
        </authorList>
    </citation>
    <scope>NUCLEOTIDE SEQUENCE [LARGE SCALE GENOMIC DNA]</scope>
    <source>
        <strain evidence="7 8">CECT 8236</strain>
    </source>
</reference>
<dbReference type="InterPro" id="IPR050306">
    <property type="entry name" value="PfkB_Carbo_kinase"/>
</dbReference>
<keyword evidence="5" id="KW-0067">ATP-binding</keyword>
<dbReference type="RefSeq" id="WP_115991107.1">
    <property type="nucleotide sequence ID" value="NZ_QRDY01000001.1"/>
</dbReference>
<evidence type="ECO:0000256" key="4">
    <source>
        <dbReference type="ARBA" id="ARBA00022777"/>
    </source>
</evidence>
<keyword evidence="8" id="KW-1185">Reference proteome</keyword>
<evidence type="ECO:0000313" key="8">
    <source>
        <dbReference type="Proteomes" id="UP000256869"/>
    </source>
</evidence>
<dbReference type="InterPro" id="IPR002173">
    <property type="entry name" value="Carboh/pur_kinase_PfkB_CS"/>
</dbReference>